<evidence type="ECO:0000256" key="1">
    <source>
        <dbReference type="SAM" id="MobiDB-lite"/>
    </source>
</evidence>
<keyword evidence="3" id="KW-1185">Reference proteome</keyword>
<protein>
    <submittedName>
        <fullName evidence="2">Uncharacterized protein</fullName>
    </submittedName>
</protein>
<organism evidence="2 3">
    <name type="scientific">Clonostachys rhizophaga</name>
    <dbReference type="NCBI Taxonomy" id="160324"/>
    <lineage>
        <taxon>Eukaryota</taxon>
        <taxon>Fungi</taxon>
        <taxon>Dikarya</taxon>
        <taxon>Ascomycota</taxon>
        <taxon>Pezizomycotina</taxon>
        <taxon>Sordariomycetes</taxon>
        <taxon>Hypocreomycetidae</taxon>
        <taxon>Hypocreales</taxon>
        <taxon>Bionectriaceae</taxon>
        <taxon>Clonostachys</taxon>
    </lineage>
</organism>
<evidence type="ECO:0000313" key="2">
    <source>
        <dbReference type="EMBL" id="CAH0041309.1"/>
    </source>
</evidence>
<sequence length="470" mass="53876">MHLPAEIISKILEELINVPETKFHPFDADSSFSRRILWEDVICTDHYDNHRINVGQSALALRLISREWNRWVTATMQKHFTWKVDFGSPDSLRKALACLPELNEGSAQGNGILPTREIVRRLVVKPGKEARFIFVMGHPKKWNLNDLLLQLFRRLGHVESFALHFPPGNSNDPDVANSFIEAVAHCFHQTKSSTRITSLQLKVPSTYHAAQAFQAILPDRPVQIRNLLVEILDSSGKSGSRDYLRESYMEDEDVDGTAEESEDDEAALDYDSSFDRSPLQRRYPNRRHQQELWECITLCKNLEALSIQGTHYLDLGRLRWPGLSNFTDLRVLHLGRLYSGVTPIQKLIIRWGRPPSLRKLSLRKLIIDDVKMPLDEGIWGAVLHFLLDECPDLELFFVYNLSYFSDVGRACGLSSPEDGTVIDSSEDDDSEPLEELVHIFADKCGSSDTWPYWLREMGESLDILEDYQKK</sequence>
<feature type="compositionally biased region" description="Acidic residues" evidence="1">
    <location>
        <begin position="249"/>
        <end position="268"/>
    </location>
</feature>
<dbReference type="Proteomes" id="UP000696573">
    <property type="component" value="Unassembled WGS sequence"/>
</dbReference>
<accession>A0A9N9VXJ6</accession>
<name>A0A9N9VXJ6_9HYPO</name>
<gene>
    <name evidence="2" type="ORF">CRHIZ90672A_00009005</name>
</gene>
<evidence type="ECO:0000313" key="3">
    <source>
        <dbReference type="Proteomes" id="UP000696573"/>
    </source>
</evidence>
<dbReference type="OrthoDB" id="5137852at2759"/>
<feature type="region of interest" description="Disordered" evidence="1">
    <location>
        <begin position="248"/>
        <end position="269"/>
    </location>
</feature>
<proteinExistence type="predicted"/>
<comment type="caution">
    <text evidence="2">The sequence shown here is derived from an EMBL/GenBank/DDBJ whole genome shotgun (WGS) entry which is preliminary data.</text>
</comment>
<dbReference type="AlphaFoldDB" id="A0A9N9VXJ6"/>
<dbReference type="EMBL" id="CABFNQ020000763">
    <property type="protein sequence ID" value="CAH0041309.1"/>
    <property type="molecule type" value="Genomic_DNA"/>
</dbReference>
<dbReference type="SUPFAM" id="SSF52047">
    <property type="entry name" value="RNI-like"/>
    <property type="match status" value="1"/>
</dbReference>
<reference evidence="2" key="1">
    <citation type="submission" date="2021-10" db="EMBL/GenBank/DDBJ databases">
        <authorList>
            <person name="Piombo E."/>
        </authorList>
    </citation>
    <scope>NUCLEOTIDE SEQUENCE</scope>
</reference>